<protein>
    <submittedName>
        <fullName evidence="2">Uncharacterized protein</fullName>
    </submittedName>
</protein>
<sequence>MAVRSQRSLFILVPQYFICALHSKASGSTSYDFPAGAPTTNMADEIVAQKPKNVSAKPPSGAGIGRRPRSFCSATMKFQMVMKPLKIISKPSIYGHVVSKDFMPNSSKDRGYCESNITSLLLFNRHYTQVGKLSPQLNPELDEVFKIGNVFKRLDTTGYFCIYYFVLAKSLELYGLEVVNFFLYNNLFSTQFLICLHILLSTCLEFYNNNIYHDKLKIIDIRSCIVNFVEHILIFFDTRVTNKRLSLEQKNQLSPTVKIVESIFISFCLRRILFLIKKFSTKTIVTCKVCMYTHMTLYTCNNSMVFVAFTLCYNIKIHIFFKAHNLEKRIGNKLGYLNSRVVFINDFKNTLLCIQLLTKNFENYIICLLYNKHTSYDLSILMQSTGLMLTYIIIYKWFLFNNLIVAFHLNFILGMYIIQNNYR</sequence>
<dbReference type="EMBL" id="VYZN01000061">
    <property type="protein sequence ID" value="KAE9525263.1"/>
    <property type="molecule type" value="Genomic_DNA"/>
</dbReference>
<evidence type="ECO:0000313" key="2">
    <source>
        <dbReference type="EMBL" id="KAE9525263.1"/>
    </source>
</evidence>
<gene>
    <name evidence="2" type="ORF">AGLY_014331</name>
</gene>
<comment type="caution">
    <text evidence="2">The sequence shown here is derived from an EMBL/GenBank/DDBJ whole genome shotgun (WGS) entry which is preliminary data.</text>
</comment>
<proteinExistence type="predicted"/>
<keyword evidence="3" id="KW-1185">Reference proteome</keyword>
<accession>A0A6G0T3P7</accession>
<dbReference type="OrthoDB" id="10662014at2759"/>
<reference evidence="2 3" key="1">
    <citation type="submission" date="2019-08" db="EMBL/GenBank/DDBJ databases">
        <title>The genome of the soybean aphid Biotype 1, its phylome, world population structure and adaptation to the North American continent.</title>
        <authorList>
            <person name="Giordano R."/>
            <person name="Donthu R.K."/>
            <person name="Hernandez A.G."/>
            <person name="Wright C.L."/>
            <person name="Zimin A.V."/>
        </authorList>
    </citation>
    <scope>NUCLEOTIDE SEQUENCE [LARGE SCALE GENOMIC DNA]</scope>
    <source>
        <tissue evidence="2">Whole aphids</tissue>
    </source>
</reference>
<keyword evidence="1" id="KW-0472">Membrane</keyword>
<keyword evidence="1" id="KW-0812">Transmembrane</keyword>
<feature type="transmembrane region" description="Helical" evidence="1">
    <location>
        <begin position="400"/>
        <end position="418"/>
    </location>
</feature>
<dbReference type="Proteomes" id="UP000475862">
    <property type="component" value="Unassembled WGS sequence"/>
</dbReference>
<name>A0A6G0T3P7_APHGL</name>
<evidence type="ECO:0000313" key="3">
    <source>
        <dbReference type="Proteomes" id="UP000475862"/>
    </source>
</evidence>
<keyword evidence="1" id="KW-1133">Transmembrane helix</keyword>
<evidence type="ECO:0000256" key="1">
    <source>
        <dbReference type="SAM" id="Phobius"/>
    </source>
</evidence>
<dbReference type="AlphaFoldDB" id="A0A6G0T3P7"/>
<organism evidence="2 3">
    <name type="scientific">Aphis glycines</name>
    <name type="common">Soybean aphid</name>
    <dbReference type="NCBI Taxonomy" id="307491"/>
    <lineage>
        <taxon>Eukaryota</taxon>
        <taxon>Metazoa</taxon>
        <taxon>Ecdysozoa</taxon>
        <taxon>Arthropoda</taxon>
        <taxon>Hexapoda</taxon>
        <taxon>Insecta</taxon>
        <taxon>Pterygota</taxon>
        <taxon>Neoptera</taxon>
        <taxon>Paraneoptera</taxon>
        <taxon>Hemiptera</taxon>
        <taxon>Sternorrhyncha</taxon>
        <taxon>Aphidomorpha</taxon>
        <taxon>Aphidoidea</taxon>
        <taxon>Aphididae</taxon>
        <taxon>Aphidini</taxon>
        <taxon>Aphis</taxon>
        <taxon>Aphis</taxon>
    </lineage>
</organism>